<keyword evidence="2" id="KW-1185">Reference proteome</keyword>
<comment type="caution">
    <text evidence="1">The sequence shown here is derived from an EMBL/GenBank/DDBJ whole genome shotgun (WGS) entry which is preliminary data.</text>
</comment>
<protein>
    <submittedName>
        <fullName evidence="1">Uncharacterized protein</fullName>
    </submittedName>
</protein>
<dbReference type="OrthoDB" id="10419429at2759"/>
<dbReference type="EMBL" id="PUHW01000042">
    <property type="protein sequence ID" value="KAG0690178.1"/>
    <property type="molecule type" value="Genomic_DNA"/>
</dbReference>
<name>A0A9P6WQA8_9ASCO</name>
<sequence>MENICKLVRSLPPELSSYFLNTIIQTLFSKTEIIRFLLLNEEYCQYISIHDLVITITKNGYLKLDEDILSTDIINLRDLIFGDLKSFINLFENHTLSIKTLIIHANIEQLTFLSKYATKIQCESLNSLSISINQGVDINKLKVVNLSFYKNKFDQFQELVRNIISLNENIEYNLDFMIIDHYDFKETIKIIHFCRTKLKSQFKFTFKILFMLTIPITDNESQYPISKLVKYFPYCISILQKYKIYKNDIKIIMKSNLTDSLNSTQKYNKLCELSNFIGLDIINKFIVESLTDDHYNFNFCKIQKFNNLKLLEIKADQDCNFQTFGNLKNLKLLKKIIFQCDNVDYNWLSTCLPINIETIKLFVTFPRRNHNKTIFKIPQNLKNLVLETDDPNTTIDFQYFNFNNDINLEKIIILNYFIKNSKIYIVNLYSIPKSLKEFRFHDSNDFSCSLNENCFIFESYFDNKLMSGVYSNIDVEFSKFCKCFCNYSLRILNLKSQRIRNMIEKRACSGNNNNNIIQDD</sequence>
<dbReference type="AlphaFoldDB" id="A0A9P6WQA8"/>
<evidence type="ECO:0000313" key="1">
    <source>
        <dbReference type="EMBL" id="KAG0690178.1"/>
    </source>
</evidence>
<accession>A0A9P6WQA8</accession>
<organism evidence="1 2">
    <name type="scientific">Pichia californica</name>
    <dbReference type="NCBI Taxonomy" id="460514"/>
    <lineage>
        <taxon>Eukaryota</taxon>
        <taxon>Fungi</taxon>
        <taxon>Dikarya</taxon>
        <taxon>Ascomycota</taxon>
        <taxon>Saccharomycotina</taxon>
        <taxon>Pichiomycetes</taxon>
        <taxon>Pichiales</taxon>
        <taxon>Pichiaceae</taxon>
        <taxon>Pichia</taxon>
    </lineage>
</organism>
<evidence type="ECO:0000313" key="2">
    <source>
        <dbReference type="Proteomes" id="UP000697127"/>
    </source>
</evidence>
<gene>
    <name evidence="1" type="ORF">C6P40_003646</name>
</gene>
<reference evidence="1" key="1">
    <citation type="submission" date="2020-11" db="EMBL/GenBank/DDBJ databases">
        <title>Kefir isolates.</title>
        <authorList>
            <person name="Marcisauskas S."/>
            <person name="Kim Y."/>
            <person name="Blasche S."/>
        </authorList>
    </citation>
    <scope>NUCLEOTIDE SEQUENCE</scope>
    <source>
        <strain evidence="1">Olga-1</strain>
    </source>
</reference>
<dbReference type="Proteomes" id="UP000697127">
    <property type="component" value="Unassembled WGS sequence"/>
</dbReference>
<proteinExistence type="predicted"/>